<dbReference type="Proteomes" id="UP001162992">
    <property type="component" value="Chromosome 3"/>
</dbReference>
<comment type="caution">
    <text evidence="1">The sequence shown here is derived from an EMBL/GenBank/DDBJ whole genome shotgun (WGS) entry which is preliminary data.</text>
</comment>
<sequence>MMQPSQNGVSVSEAACQSMPPPLPRPPKAVARSTDGSKSASAPSSSSEKTVAAEYVDKKSVVGGNLEHKEENCASVFVDETVKIASKKSPRKSIMENYASVNVDEIPESACKKSSEEDNLPNVEAEDPAQRFSAQAMDTKAGEGADVVPVSQLYSMPAWSHAPGHPYILEVLKEGSVIEVLNVSQKAAYMFGRSDRCDFILEHPSSSRYHAVLQYNNKGEAFVFDLGSTHGTFVNKRQVKSKIYAPLHVGDVFRFGLSSRLYVLQGPTELMPEEGLSKVERTVLRKLEAAQEREEQEASILRAKRDAMDFDGITWGMEEDAVEQDDEVLELEEVIFHFSVFSAGLQFGLCASFDNFQEVAEEVIWQNYGGQLTDNQQKTLEKIHKRNEKLANLKKENDAIQSKEISQGGLTQGQQTQMARNEQRIEQLLEELESLEETLNESIQESIGTRSQSHRSFKKKGYEEEEEELSDDEFYDRTSKKRKMDNKGGMEAQKVETVDSLLLKKEELVEEIESVLAAIEVEVNKEICNKQQPSKQEAMDSLDVFMTSVSSEIVKSSTARLEKDQQRIQAEIDRVTRLLKIADPTGEATEKWAAKSSQRTSNSSLRIASSIKPTRTFEDHKKGTHQKISDEAVSVKSQSKQLSELDANQVRGLEPAERIASGGTIAPENSLWLGAPRAPAVTFAGDVSNDEDSAVEKEQFLEYRDRRHPDNASAFQDRETKANAAKVTGTVENREDTSVASLQHKEVIDEKQEVISGKLVDENSSELEDVALLLKYEKGLSAVAGENQKVESSIQQKRKAMTKEKRVLGPERPAFLKHKEGQGPEYDSWLPPEGQTGDGRTLLNEKYGY</sequence>
<keyword evidence="2" id="KW-1185">Reference proteome</keyword>
<accession>A0ACC2E8W9</accession>
<organism evidence="1 2">
    <name type="scientific">Diphasiastrum complanatum</name>
    <name type="common">Issler's clubmoss</name>
    <name type="synonym">Lycopodium complanatum</name>
    <dbReference type="NCBI Taxonomy" id="34168"/>
    <lineage>
        <taxon>Eukaryota</taxon>
        <taxon>Viridiplantae</taxon>
        <taxon>Streptophyta</taxon>
        <taxon>Embryophyta</taxon>
        <taxon>Tracheophyta</taxon>
        <taxon>Lycopodiopsida</taxon>
        <taxon>Lycopodiales</taxon>
        <taxon>Lycopodiaceae</taxon>
        <taxon>Lycopodioideae</taxon>
        <taxon>Diphasiastrum</taxon>
    </lineage>
</organism>
<gene>
    <name evidence="1" type="ORF">O6H91_03G088700</name>
</gene>
<proteinExistence type="predicted"/>
<evidence type="ECO:0000313" key="2">
    <source>
        <dbReference type="Proteomes" id="UP001162992"/>
    </source>
</evidence>
<protein>
    <submittedName>
        <fullName evidence="1">Uncharacterized protein</fullName>
    </submittedName>
</protein>
<reference evidence="2" key="1">
    <citation type="journal article" date="2024" name="Proc. Natl. Acad. Sci. U.S.A.">
        <title>Extraordinary preservation of gene collinearity over three hundred million years revealed in homosporous lycophytes.</title>
        <authorList>
            <person name="Li C."/>
            <person name="Wickell D."/>
            <person name="Kuo L.Y."/>
            <person name="Chen X."/>
            <person name="Nie B."/>
            <person name="Liao X."/>
            <person name="Peng D."/>
            <person name="Ji J."/>
            <person name="Jenkins J."/>
            <person name="Williams M."/>
            <person name="Shu S."/>
            <person name="Plott C."/>
            <person name="Barry K."/>
            <person name="Rajasekar S."/>
            <person name="Grimwood J."/>
            <person name="Han X."/>
            <person name="Sun S."/>
            <person name="Hou Z."/>
            <person name="He W."/>
            <person name="Dai G."/>
            <person name="Sun C."/>
            <person name="Schmutz J."/>
            <person name="Leebens-Mack J.H."/>
            <person name="Li F.W."/>
            <person name="Wang L."/>
        </authorList>
    </citation>
    <scope>NUCLEOTIDE SEQUENCE [LARGE SCALE GENOMIC DNA]</scope>
    <source>
        <strain evidence="2">cv. PW_Plant_1</strain>
    </source>
</reference>
<name>A0ACC2E8W9_DIPCM</name>
<dbReference type="EMBL" id="CM055094">
    <property type="protein sequence ID" value="KAJ7562911.1"/>
    <property type="molecule type" value="Genomic_DNA"/>
</dbReference>
<evidence type="ECO:0000313" key="1">
    <source>
        <dbReference type="EMBL" id="KAJ7562911.1"/>
    </source>
</evidence>